<accession>A0A0D8Y236</accession>
<reference evidence="2 3" key="1">
    <citation type="submission" date="2013-11" db="EMBL/GenBank/DDBJ databases">
        <title>Draft genome of the bovine lungworm Dictyocaulus viviparus.</title>
        <authorList>
            <person name="Mitreva M."/>
        </authorList>
    </citation>
    <scope>NUCLEOTIDE SEQUENCE [LARGE SCALE GENOMIC DNA]</scope>
    <source>
        <strain evidence="2 3">HannoverDv2000</strain>
    </source>
</reference>
<reference evidence="3" key="2">
    <citation type="journal article" date="2016" name="Sci. Rep.">
        <title>Dictyocaulus viviparus genome, variome and transcriptome elucidate lungworm biology and support future intervention.</title>
        <authorList>
            <person name="McNulty S.N."/>
            <person name="Strube C."/>
            <person name="Rosa B.A."/>
            <person name="Martin J.C."/>
            <person name="Tyagi R."/>
            <person name="Choi Y.J."/>
            <person name="Wang Q."/>
            <person name="Hallsworth Pepin K."/>
            <person name="Zhang X."/>
            <person name="Ozersky P."/>
            <person name="Wilson R.K."/>
            <person name="Sternberg P.W."/>
            <person name="Gasser R.B."/>
            <person name="Mitreva M."/>
        </authorList>
    </citation>
    <scope>NUCLEOTIDE SEQUENCE [LARGE SCALE GENOMIC DNA]</scope>
    <source>
        <strain evidence="3">HannoverDv2000</strain>
    </source>
</reference>
<feature type="transmembrane region" description="Helical" evidence="1">
    <location>
        <begin position="153"/>
        <end position="174"/>
    </location>
</feature>
<keyword evidence="1" id="KW-1133">Transmembrane helix</keyword>
<evidence type="ECO:0000313" key="2">
    <source>
        <dbReference type="EMBL" id="KJH50923.1"/>
    </source>
</evidence>
<keyword evidence="1" id="KW-0472">Membrane</keyword>
<protein>
    <submittedName>
        <fullName evidence="2">Uncharacterized protein</fullName>
    </submittedName>
</protein>
<feature type="transmembrane region" description="Helical" evidence="1">
    <location>
        <begin position="42"/>
        <end position="63"/>
    </location>
</feature>
<keyword evidence="3" id="KW-1185">Reference proteome</keyword>
<dbReference type="EMBL" id="KN716194">
    <property type="protein sequence ID" value="KJH50923.1"/>
    <property type="molecule type" value="Genomic_DNA"/>
</dbReference>
<sequence>MMSVERLTCGFQEAERLKYRAKAEASIFSLYRLQSTISMMQLLIHVIYIWYNLSSYLFVIGLWGKIFRLGCLSSLNVEESLDCKTALSLSKRNATCIDTGSRRVCCCSPAMQCNSIWKPFLHLPHLNTEEFATIEWGFDLAGNGYDRLISIELSIGIIKVMIIFILLLSAWYPILPECQDHDEGVFEEKYYFIPQSMRSFVCHRAHTFVSTSATVFSIASVLLFALHGIELYRHEMSSRYCKLGRQFLRLAFCILLYILYAVIAIIQEVTPFFLTRKIDTSVDSVAISEKIMLNESFGEQLETAKSDTVVNGDDCLRVTPTPFILDSFGEGVLSLENLQPNEWITLRFSVGRTCPCVDVTRLWERPYIFPRSRWKFYVLPVYHESQDASDHEIMEDQRDLSKEHKNN</sequence>
<evidence type="ECO:0000256" key="1">
    <source>
        <dbReference type="SAM" id="Phobius"/>
    </source>
</evidence>
<gene>
    <name evidence="2" type="ORF">DICVIV_02884</name>
</gene>
<organism evidence="2 3">
    <name type="scientific">Dictyocaulus viviparus</name>
    <name type="common">Bovine lungworm</name>
    <dbReference type="NCBI Taxonomy" id="29172"/>
    <lineage>
        <taxon>Eukaryota</taxon>
        <taxon>Metazoa</taxon>
        <taxon>Ecdysozoa</taxon>
        <taxon>Nematoda</taxon>
        <taxon>Chromadorea</taxon>
        <taxon>Rhabditida</taxon>
        <taxon>Rhabditina</taxon>
        <taxon>Rhabditomorpha</taxon>
        <taxon>Strongyloidea</taxon>
        <taxon>Metastrongylidae</taxon>
        <taxon>Dictyocaulus</taxon>
    </lineage>
</organism>
<evidence type="ECO:0000313" key="3">
    <source>
        <dbReference type="Proteomes" id="UP000053766"/>
    </source>
</evidence>
<dbReference type="AlphaFoldDB" id="A0A0D8Y236"/>
<proteinExistence type="predicted"/>
<keyword evidence="1" id="KW-0812">Transmembrane</keyword>
<dbReference type="Proteomes" id="UP000053766">
    <property type="component" value="Unassembled WGS sequence"/>
</dbReference>
<feature type="transmembrane region" description="Helical" evidence="1">
    <location>
        <begin position="205"/>
        <end position="226"/>
    </location>
</feature>
<feature type="transmembrane region" description="Helical" evidence="1">
    <location>
        <begin position="247"/>
        <end position="266"/>
    </location>
</feature>
<dbReference type="OrthoDB" id="5839337at2759"/>
<name>A0A0D8Y236_DICVI</name>